<evidence type="ECO:0000313" key="1">
    <source>
        <dbReference type="EMBL" id="GLS21699.1"/>
    </source>
</evidence>
<keyword evidence="2" id="KW-1185">Reference proteome</keyword>
<gene>
    <name evidence="1" type="ORF">GCM10007874_47160</name>
</gene>
<evidence type="ECO:0000313" key="2">
    <source>
        <dbReference type="Proteomes" id="UP001156882"/>
    </source>
</evidence>
<protein>
    <submittedName>
        <fullName evidence="1">Uncharacterized protein</fullName>
    </submittedName>
</protein>
<proteinExistence type="predicted"/>
<reference evidence="2" key="1">
    <citation type="journal article" date="2019" name="Int. J. Syst. Evol. Microbiol.">
        <title>The Global Catalogue of Microorganisms (GCM) 10K type strain sequencing project: providing services to taxonomists for standard genome sequencing and annotation.</title>
        <authorList>
            <consortium name="The Broad Institute Genomics Platform"/>
            <consortium name="The Broad Institute Genome Sequencing Center for Infectious Disease"/>
            <person name="Wu L."/>
            <person name="Ma J."/>
        </authorList>
    </citation>
    <scope>NUCLEOTIDE SEQUENCE [LARGE SCALE GENOMIC DNA]</scope>
    <source>
        <strain evidence="2">NBRC 101365</strain>
    </source>
</reference>
<organism evidence="1 2">
    <name type="scientific">Labrys miyagiensis</name>
    <dbReference type="NCBI Taxonomy" id="346912"/>
    <lineage>
        <taxon>Bacteria</taxon>
        <taxon>Pseudomonadati</taxon>
        <taxon>Pseudomonadota</taxon>
        <taxon>Alphaproteobacteria</taxon>
        <taxon>Hyphomicrobiales</taxon>
        <taxon>Xanthobacteraceae</taxon>
        <taxon>Labrys</taxon>
    </lineage>
</organism>
<dbReference type="RefSeq" id="WP_284314708.1">
    <property type="nucleotide sequence ID" value="NZ_BSPC01000053.1"/>
</dbReference>
<dbReference type="EMBL" id="BSPC01000053">
    <property type="protein sequence ID" value="GLS21699.1"/>
    <property type="molecule type" value="Genomic_DNA"/>
</dbReference>
<dbReference type="Proteomes" id="UP001156882">
    <property type="component" value="Unassembled WGS sequence"/>
</dbReference>
<comment type="caution">
    <text evidence="1">The sequence shown here is derived from an EMBL/GenBank/DDBJ whole genome shotgun (WGS) entry which is preliminary data.</text>
</comment>
<name>A0ABQ6CNI3_9HYPH</name>
<sequence length="61" mass="6670">MVADKLVASCDAYLLDTIANIVSADANSRIDVVDAFGIPESELQLDLIRARRLRPEFLAGH</sequence>
<accession>A0ABQ6CNI3</accession>